<evidence type="ECO:0000259" key="13">
    <source>
        <dbReference type="Pfam" id="PF00912"/>
    </source>
</evidence>
<evidence type="ECO:0000256" key="10">
    <source>
        <dbReference type="ARBA" id="ARBA00044770"/>
    </source>
</evidence>
<keyword evidence="4" id="KW-0121">Carboxypeptidase</keyword>
<dbReference type="eggNOG" id="COG4953">
    <property type="taxonomic scope" value="Bacteria"/>
</dbReference>
<dbReference type="CAZy" id="GT51">
    <property type="family name" value="Glycosyltransferase Family 51"/>
</dbReference>
<name>C0QB31_DESAH</name>
<proteinExistence type="inferred from homology"/>
<gene>
    <name evidence="15" type="ordered locus">HRM2_17240</name>
</gene>
<evidence type="ECO:0000313" key="15">
    <source>
        <dbReference type="EMBL" id="ACN14830.1"/>
    </source>
</evidence>
<evidence type="ECO:0000256" key="2">
    <source>
        <dbReference type="ARBA" id="ARBA00007090"/>
    </source>
</evidence>
<dbReference type="GO" id="GO:0030288">
    <property type="term" value="C:outer membrane-bounded periplasmic space"/>
    <property type="evidence" value="ECO:0007669"/>
    <property type="project" value="TreeGrafter"/>
</dbReference>
<dbReference type="Gene3D" id="1.10.3810.10">
    <property type="entry name" value="Biosynthetic peptidoglycan transglycosylase-like"/>
    <property type="match status" value="1"/>
</dbReference>
<dbReference type="PANTHER" id="PTHR32282:SF15">
    <property type="entry name" value="PENICILLIN-BINDING PROTEIN 1C"/>
    <property type="match status" value="1"/>
</dbReference>
<dbReference type="KEGG" id="dat:HRM2_17240"/>
<dbReference type="InterPro" id="IPR036950">
    <property type="entry name" value="PBP_transglycosylase"/>
</dbReference>
<dbReference type="InterPro" id="IPR001264">
    <property type="entry name" value="Glyco_trans_51"/>
</dbReference>
<evidence type="ECO:0000256" key="4">
    <source>
        <dbReference type="ARBA" id="ARBA00022645"/>
    </source>
</evidence>
<dbReference type="HOGENOM" id="CLU_006354_7_1_7"/>
<protein>
    <recommendedName>
        <fullName evidence="10">peptidoglycan glycosyltransferase</fullName>
        <ecNumber evidence="10">2.4.99.28</ecNumber>
    </recommendedName>
</protein>
<keyword evidence="16" id="KW-1185">Reference proteome</keyword>
<accession>C0QB31</accession>
<comment type="similarity">
    <text evidence="3">In the N-terminal section; belongs to the glycosyltransferase 51 family.</text>
</comment>
<feature type="domain" description="Penicillin-binding protein transpeptidase" evidence="12">
    <location>
        <begin position="334"/>
        <end position="573"/>
    </location>
</feature>
<dbReference type="GO" id="GO:0008658">
    <property type="term" value="F:penicillin binding"/>
    <property type="evidence" value="ECO:0007669"/>
    <property type="project" value="InterPro"/>
</dbReference>
<dbReference type="PANTHER" id="PTHR32282">
    <property type="entry name" value="BINDING PROTEIN TRANSPEPTIDASE, PUTATIVE-RELATED"/>
    <property type="match status" value="1"/>
</dbReference>
<comment type="catalytic activity">
    <reaction evidence="11">
        <text>[GlcNAc-(1-&gt;4)-Mur2Ac(oyl-L-Ala-gamma-D-Glu-L-Lys-D-Ala-D-Ala)](n)-di-trans,octa-cis-undecaprenyl diphosphate + beta-D-GlcNAc-(1-&gt;4)-Mur2Ac(oyl-L-Ala-gamma-D-Glu-L-Lys-D-Ala-D-Ala)-di-trans,octa-cis-undecaprenyl diphosphate = [GlcNAc-(1-&gt;4)-Mur2Ac(oyl-L-Ala-gamma-D-Glu-L-Lys-D-Ala-D-Ala)](n+1)-di-trans,octa-cis-undecaprenyl diphosphate + di-trans,octa-cis-undecaprenyl diphosphate + H(+)</text>
        <dbReference type="Rhea" id="RHEA:23708"/>
        <dbReference type="Rhea" id="RHEA-COMP:9602"/>
        <dbReference type="Rhea" id="RHEA-COMP:9603"/>
        <dbReference type="ChEBI" id="CHEBI:15378"/>
        <dbReference type="ChEBI" id="CHEBI:58405"/>
        <dbReference type="ChEBI" id="CHEBI:60033"/>
        <dbReference type="ChEBI" id="CHEBI:78435"/>
        <dbReference type="EC" id="2.4.99.28"/>
    </reaction>
</comment>
<dbReference type="InterPro" id="IPR012338">
    <property type="entry name" value="Beta-lactam/transpept-like"/>
</dbReference>
<dbReference type="Pfam" id="PF00912">
    <property type="entry name" value="Transgly"/>
    <property type="match status" value="1"/>
</dbReference>
<comment type="pathway">
    <text evidence="1">Cell wall biogenesis; peptidoglycan biosynthesis.</text>
</comment>
<comment type="similarity">
    <text evidence="2">In the C-terminal section; belongs to the transpeptidase family.</text>
</comment>
<keyword evidence="7 15" id="KW-0808">Transferase</keyword>
<keyword evidence="9" id="KW-0511">Multifunctional enzyme</keyword>
<dbReference type="Gene3D" id="3.40.710.10">
    <property type="entry name" value="DD-peptidase/beta-lactamase superfamily"/>
    <property type="match status" value="1"/>
</dbReference>
<evidence type="ECO:0000259" key="12">
    <source>
        <dbReference type="Pfam" id="PF00905"/>
    </source>
</evidence>
<organism evidence="15 16">
    <name type="scientific">Desulforapulum autotrophicum (strain ATCC 43914 / DSM 3382 / VKM B-1955 / HRM2)</name>
    <name type="common">Desulfobacterium autotrophicum</name>
    <dbReference type="NCBI Taxonomy" id="177437"/>
    <lineage>
        <taxon>Bacteria</taxon>
        <taxon>Pseudomonadati</taxon>
        <taxon>Thermodesulfobacteriota</taxon>
        <taxon>Desulfobacteria</taxon>
        <taxon>Desulfobacterales</taxon>
        <taxon>Desulfobacteraceae</taxon>
        <taxon>Desulforapulum</taxon>
    </lineage>
</organism>
<dbReference type="Proteomes" id="UP000000442">
    <property type="component" value="Chromosome"/>
</dbReference>
<dbReference type="InterPro" id="IPR009647">
    <property type="entry name" value="PBP_C"/>
</dbReference>
<dbReference type="InterPro" id="IPR001460">
    <property type="entry name" value="PCN-bd_Tpept"/>
</dbReference>
<keyword evidence="5" id="KW-0645">Protease</keyword>
<dbReference type="GO" id="GO:0008955">
    <property type="term" value="F:peptidoglycan glycosyltransferase activity"/>
    <property type="evidence" value="ECO:0007669"/>
    <property type="project" value="UniProtKB-EC"/>
</dbReference>
<dbReference type="InterPro" id="IPR023346">
    <property type="entry name" value="Lysozyme-like_dom_sf"/>
</dbReference>
<evidence type="ECO:0000256" key="11">
    <source>
        <dbReference type="ARBA" id="ARBA00049902"/>
    </source>
</evidence>
<sequence length="760" mass="84461">MRVGWTRVRIFILAGLVAVLVTTGLMVKTWKGMVPWTRPLAELLKEVSKPSLVDRYGNPLTVTYTNPWNTSPLSLHQIPDRLKELFLFSEDKRFFRHRGMDWKARFHALAQNFWAFHTVRGASTITEQVVRMVHPRKRRIWARWIEGFEAMSLERSNTKASIFEFYLNQVPYAGNRRGVAQAALYYFNRSLDTLSLKEMMALVVLVRAPSSYDLGKNPGAIQPALARFGGSAFDRGMITALELARAIKGSFQLEPPGPIVEARHFAQFALAALKTESSLFQGQVLPMHGPLSDNEPGGVPGRITTTLDGPLQNFARTTMVERVADLYNRGGSNGACLVVDHKNRGILAWVCVGGDDSRLINSVRVPRQPGSTLKPFLYALALEQGWNAARLIQDTPLANPVGTGLHTYHNYSRRYYGPVTLRQALGNSLNIPAIRTIGFTGVDAFLSTLSSLGITSLDRHPEFYGDGLALGNGEVTLYELVQAYATLACQGLFSPLTWRADPCWNPKRTRVFSRETASIIANILSDPDARELEFGRGSLLNFPLETAVKTGTSNDYNDAWTVGFNNDYTVGAWMGNLDGHPMDGVTGATGPAMVVRSIFAWLNQKGNTAPLYLSPNLIRKKVFQAVPNTRAPQDEWFVPGTEPGGVGKIKVYGTDRLKEGGAVSKNRGANQDRIGFLKPVNGLEMAMDPRIPDRDEAFEFELLGVDPTDRVEWCLNGKRLGVTQGGKYLWQLEPGSHLVHAHVFKPGDHWRDHQVRFIVK</sequence>
<dbReference type="GO" id="GO:0004180">
    <property type="term" value="F:carboxypeptidase activity"/>
    <property type="evidence" value="ECO:0007669"/>
    <property type="project" value="UniProtKB-KW"/>
</dbReference>
<dbReference type="OrthoDB" id="9766909at2"/>
<dbReference type="STRING" id="177437.HRM2_17240"/>
<dbReference type="EC" id="2.4.99.28" evidence="10"/>
<evidence type="ECO:0000256" key="9">
    <source>
        <dbReference type="ARBA" id="ARBA00023268"/>
    </source>
</evidence>
<dbReference type="GO" id="GO:0009252">
    <property type="term" value="P:peptidoglycan biosynthetic process"/>
    <property type="evidence" value="ECO:0007669"/>
    <property type="project" value="UniProtKB-UniPathway"/>
</dbReference>
<feature type="domain" description="Penicillin-binding C-terminal" evidence="14">
    <location>
        <begin position="671"/>
        <end position="739"/>
    </location>
</feature>
<dbReference type="UniPathway" id="UPA00219"/>
<keyword evidence="6 15" id="KW-0328">Glycosyltransferase</keyword>
<dbReference type="EMBL" id="CP001087">
    <property type="protein sequence ID" value="ACN14830.1"/>
    <property type="molecule type" value="Genomic_DNA"/>
</dbReference>
<reference evidence="15 16" key="1">
    <citation type="journal article" date="2009" name="Environ. Microbiol.">
        <title>Genome sequence of Desulfobacterium autotrophicum HRM2, a marine sulfate reducer oxidizing organic carbon completely to carbon dioxide.</title>
        <authorList>
            <person name="Strittmatter A.W."/>
            <person name="Liesegang H."/>
            <person name="Rabus R."/>
            <person name="Decker I."/>
            <person name="Amann J."/>
            <person name="Andres S."/>
            <person name="Henne A."/>
            <person name="Fricke W.F."/>
            <person name="Martinez-Arias R."/>
            <person name="Bartels D."/>
            <person name="Goesmann A."/>
            <person name="Krause L."/>
            <person name="Puehler A."/>
            <person name="Klenk H.P."/>
            <person name="Richter M."/>
            <person name="Schuler M."/>
            <person name="Gloeckner F.O."/>
            <person name="Meyerdierks A."/>
            <person name="Gottschalk G."/>
            <person name="Amann R."/>
        </authorList>
    </citation>
    <scope>NUCLEOTIDE SEQUENCE [LARGE SCALE GENOMIC DNA]</scope>
    <source>
        <strain evidence="16">ATCC 43914 / DSM 3382 / HRM2</strain>
    </source>
</reference>
<dbReference type="Pfam" id="PF00905">
    <property type="entry name" value="Transpeptidase"/>
    <property type="match status" value="1"/>
</dbReference>
<evidence type="ECO:0000256" key="6">
    <source>
        <dbReference type="ARBA" id="ARBA00022676"/>
    </source>
</evidence>
<evidence type="ECO:0000313" key="16">
    <source>
        <dbReference type="Proteomes" id="UP000000442"/>
    </source>
</evidence>
<evidence type="ECO:0000259" key="14">
    <source>
        <dbReference type="Pfam" id="PF06832"/>
    </source>
</evidence>
<keyword evidence="8" id="KW-0378">Hydrolase</keyword>
<evidence type="ECO:0000256" key="8">
    <source>
        <dbReference type="ARBA" id="ARBA00022801"/>
    </source>
</evidence>
<feature type="domain" description="Glycosyl transferase family 51" evidence="13">
    <location>
        <begin position="66"/>
        <end position="221"/>
    </location>
</feature>
<evidence type="ECO:0000256" key="3">
    <source>
        <dbReference type="ARBA" id="ARBA00007739"/>
    </source>
</evidence>
<dbReference type="SUPFAM" id="SSF56601">
    <property type="entry name" value="beta-lactamase/transpeptidase-like"/>
    <property type="match status" value="1"/>
</dbReference>
<dbReference type="AlphaFoldDB" id="C0QB31"/>
<dbReference type="InterPro" id="IPR050396">
    <property type="entry name" value="Glycosyltr_51/Transpeptidase"/>
</dbReference>
<dbReference type="GO" id="GO:0006508">
    <property type="term" value="P:proteolysis"/>
    <property type="evidence" value="ECO:0007669"/>
    <property type="project" value="UniProtKB-KW"/>
</dbReference>
<evidence type="ECO:0000256" key="1">
    <source>
        <dbReference type="ARBA" id="ARBA00004752"/>
    </source>
</evidence>
<evidence type="ECO:0000256" key="5">
    <source>
        <dbReference type="ARBA" id="ARBA00022670"/>
    </source>
</evidence>
<dbReference type="Pfam" id="PF06832">
    <property type="entry name" value="BiPBP_C"/>
    <property type="match status" value="1"/>
</dbReference>
<dbReference type="SUPFAM" id="SSF53955">
    <property type="entry name" value="Lysozyme-like"/>
    <property type="match status" value="1"/>
</dbReference>
<evidence type="ECO:0000256" key="7">
    <source>
        <dbReference type="ARBA" id="ARBA00022679"/>
    </source>
</evidence>